<dbReference type="GO" id="GO:0008483">
    <property type="term" value="F:transaminase activity"/>
    <property type="evidence" value="ECO:0007669"/>
    <property type="project" value="UniProtKB-KW"/>
</dbReference>
<keyword evidence="2" id="KW-0032">Aminotransferase</keyword>
<reference evidence="2 3" key="1">
    <citation type="submission" date="2024-07" db="EMBL/GenBank/DDBJ databases">
        <title>Enhanced genomic and transcriptomic resources for Trichinella pseudospiralis and T. spiralis underpin the discovery of pronounced molecular differences between stages and species.</title>
        <authorList>
            <person name="Pasi K.K."/>
            <person name="La Rosa G."/>
            <person name="Gomez-Morales M.A."/>
            <person name="Tosini F."/>
            <person name="Sumanam S."/>
            <person name="Young N.D."/>
            <person name="Chang B.C."/>
            <person name="Robin G.B."/>
        </authorList>
    </citation>
    <scope>NUCLEOTIDE SEQUENCE [LARGE SCALE GENOMIC DNA]</scope>
    <source>
        <strain evidence="2">ISS534</strain>
    </source>
</reference>
<keyword evidence="2" id="KW-0808">Transferase</keyword>
<evidence type="ECO:0000256" key="1">
    <source>
        <dbReference type="SAM" id="MobiDB-lite"/>
    </source>
</evidence>
<dbReference type="EMBL" id="JBEUSY010000254">
    <property type="protein sequence ID" value="KAL1240843.1"/>
    <property type="molecule type" value="Genomic_DNA"/>
</dbReference>
<name>A0ABR3KNH7_TRISP</name>
<accession>A0ABR3KNH7</accession>
<feature type="compositionally biased region" description="Polar residues" evidence="1">
    <location>
        <begin position="23"/>
        <end position="33"/>
    </location>
</feature>
<gene>
    <name evidence="2" type="ORF">TSPI_02451</name>
</gene>
<evidence type="ECO:0000313" key="3">
    <source>
        <dbReference type="Proteomes" id="UP001558632"/>
    </source>
</evidence>
<organism evidence="2 3">
    <name type="scientific">Trichinella spiralis</name>
    <name type="common">Trichina worm</name>
    <dbReference type="NCBI Taxonomy" id="6334"/>
    <lineage>
        <taxon>Eukaryota</taxon>
        <taxon>Metazoa</taxon>
        <taxon>Ecdysozoa</taxon>
        <taxon>Nematoda</taxon>
        <taxon>Enoplea</taxon>
        <taxon>Dorylaimia</taxon>
        <taxon>Trichinellida</taxon>
        <taxon>Trichinellidae</taxon>
        <taxon>Trichinella</taxon>
    </lineage>
</organism>
<evidence type="ECO:0000313" key="2">
    <source>
        <dbReference type="EMBL" id="KAL1240843.1"/>
    </source>
</evidence>
<protein>
    <submittedName>
        <fullName evidence="2">Acetylornithine aminotransferase</fullName>
    </submittedName>
</protein>
<proteinExistence type="predicted"/>
<feature type="region of interest" description="Disordered" evidence="1">
    <location>
        <begin position="1"/>
        <end position="33"/>
    </location>
</feature>
<sequence>METFNKYKPAEMRSADASRRPSSESTLNVSSPRWTQLTNDSAGKFTHVGPKFAVEIFDRWSMLALVD</sequence>
<comment type="caution">
    <text evidence="2">The sequence shown here is derived from an EMBL/GenBank/DDBJ whole genome shotgun (WGS) entry which is preliminary data.</text>
</comment>
<dbReference type="Proteomes" id="UP001558632">
    <property type="component" value="Unassembled WGS sequence"/>
</dbReference>
<keyword evidence="3" id="KW-1185">Reference proteome</keyword>
<feature type="compositionally biased region" description="Basic and acidic residues" evidence="1">
    <location>
        <begin position="8"/>
        <end position="22"/>
    </location>
</feature>